<name>A0A812T835_9DINO</name>
<evidence type="ECO:0000259" key="1">
    <source>
        <dbReference type="PROSITE" id="PS51746"/>
    </source>
</evidence>
<dbReference type="SMART" id="SM00332">
    <property type="entry name" value="PP2Cc"/>
    <property type="match status" value="1"/>
</dbReference>
<dbReference type="OrthoDB" id="10385752at2759"/>
<comment type="caution">
    <text evidence="2">The sequence shown here is derived from an EMBL/GenBank/DDBJ whole genome shotgun (WGS) entry which is preliminary data.</text>
</comment>
<dbReference type="GO" id="GO:0004722">
    <property type="term" value="F:protein serine/threonine phosphatase activity"/>
    <property type="evidence" value="ECO:0007669"/>
    <property type="project" value="InterPro"/>
</dbReference>
<dbReference type="Gene3D" id="3.60.40.10">
    <property type="entry name" value="PPM-type phosphatase domain"/>
    <property type="match status" value="1"/>
</dbReference>
<reference evidence="2" key="1">
    <citation type="submission" date="2021-02" db="EMBL/GenBank/DDBJ databases">
        <authorList>
            <person name="Dougan E. K."/>
            <person name="Rhodes N."/>
            <person name="Thang M."/>
            <person name="Chan C."/>
        </authorList>
    </citation>
    <scope>NUCLEOTIDE SEQUENCE</scope>
</reference>
<dbReference type="PANTHER" id="PTHR47992">
    <property type="entry name" value="PROTEIN PHOSPHATASE"/>
    <property type="match status" value="1"/>
</dbReference>
<dbReference type="Proteomes" id="UP000604046">
    <property type="component" value="Unassembled WGS sequence"/>
</dbReference>
<dbReference type="InterPro" id="IPR036457">
    <property type="entry name" value="PPM-type-like_dom_sf"/>
</dbReference>
<dbReference type="Pfam" id="PF00481">
    <property type="entry name" value="PP2C"/>
    <property type="match status" value="1"/>
</dbReference>
<dbReference type="InterPro" id="IPR015655">
    <property type="entry name" value="PP2C"/>
</dbReference>
<dbReference type="EMBL" id="CAJNDS010002533">
    <property type="protein sequence ID" value="CAE7514841.1"/>
    <property type="molecule type" value="Genomic_DNA"/>
</dbReference>
<dbReference type="AlphaFoldDB" id="A0A812T835"/>
<protein>
    <recommendedName>
        <fullName evidence="1">PPM-type phosphatase domain-containing protein</fullName>
    </recommendedName>
</protein>
<proteinExistence type="predicted"/>
<keyword evidence="3" id="KW-1185">Reference proteome</keyword>
<gene>
    <name evidence="2" type="ORF">SNAT2548_LOCUS28815</name>
</gene>
<evidence type="ECO:0000313" key="3">
    <source>
        <dbReference type="Proteomes" id="UP000604046"/>
    </source>
</evidence>
<organism evidence="2 3">
    <name type="scientific">Symbiodinium natans</name>
    <dbReference type="NCBI Taxonomy" id="878477"/>
    <lineage>
        <taxon>Eukaryota</taxon>
        <taxon>Sar</taxon>
        <taxon>Alveolata</taxon>
        <taxon>Dinophyceae</taxon>
        <taxon>Suessiales</taxon>
        <taxon>Symbiodiniaceae</taxon>
        <taxon>Symbiodinium</taxon>
    </lineage>
</organism>
<accession>A0A812T835</accession>
<sequence>MARAGLLASAAALAKLHQGSLARCDAPPPSPAASLKGGTCPRSGLRYFAARSRPPEASSCRSAALEALHAFALAESHGKDGGEAASKAAKALPVLTARAFAEGVAQVPHWVWTGPDGALLEEEEAAARAWAEALSVAFARCDEELGEEPVSAVLCIVARSGIYISSVGISRCVIGTEADQGDTVYCDEASVPHDANNAAELARVKDAGVAVVPPVLRFLGGRMRKASQPGLISLPDVVRARHPLAGRCFVLLGTSNLWTKGPRLPVHWAVQAFREGSCPASAWVRRAGVGEEDAAAMVLVLPPGLAEEDSPLPNHGDVT</sequence>
<evidence type="ECO:0000313" key="2">
    <source>
        <dbReference type="EMBL" id="CAE7514841.1"/>
    </source>
</evidence>
<dbReference type="SUPFAM" id="SSF81606">
    <property type="entry name" value="PP2C-like"/>
    <property type="match status" value="1"/>
</dbReference>
<dbReference type="InterPro" id="IPR001932">
    <property type="entry name" value="PPM-type_phosphatase-like_dom"/>
</dbReference>
<feature type="domain" description="PPM-type phosphatase" evidence="1">
    <location>
        <begin position="51"/>
        <end position="301"/>
    </location>
</feature>
<dbReference type="PROSITE" id="PS51746">
    <property type="entry name" value="PPM_2"/>
    <property type="match status" value="1"/>
</dbReference>